<dbReference type="FunFam" id="3.90.550.10:FF:000171">
    <property type="entry name" value="Glycosyl transferase family protein"/>
    <property type="match status" value="1"/>
</dbReference>
<name>A0A2P5HLH0_DIAHE</name>
<evidence type="ECO:0000313" key="1">
    <source>
        <dbReference type="EMBL" id="POS71076.1"/>
    </source>
</evidence>
<dbReference type="AlphaFoldDB" id="A0A2P5HLH0"/>
<proteinExistence type="predicted"/>
<dbReference type="Gene3D" id="3.90.550.10">
    <property type="entry name" value="Spore Coat Polysaccharide Biosynthesis Protein SpsA, Chain A"/>
    <property type="match status" value="1"/>
</dbReference>
<gene>
    <name evidence="1" type="ORF">DHEL01_v210530</name>
</gene>
<dbReference type="InterPro" id="IPR050587">
    <property type="entry name" value="GNT1/Glycosyltrans_8"/>
</dbReference>
<evidence type="ECO:0000313" key="2">
    <source>
        <dbReference type="Proteomes" id="UP000094444"/>
    </source>
</evidence>
<keyword evidence="2" id="KW-1185">Reference proteome</keyword>
<comment type="caution">
    <text evidence="1">The sequence shown here is derived from an EMBL/GenBank/DDBJ whole genome shotgun (WGS) entry which is preliminary data.</text>
</comment>
<dbReference type="InParanoid" id="A0A2P5HLH0"/>
<keyword evidence="1" id="KW-0808">Transferase</keyword>
<dbReference type="Proteomes" id="UP000094444">
    <property type="component" value="Unassembled WGS sequence"/>
</dbReference>
<dbReference type="CDD" id="cd02537">
    <property type="entry name" value="GT8_Glycogenin"/>
    <property type="match status" value="1"/>
</dbReference>
<dbReference type="InterPro" id="IPR002495">
    <property type="entry name" value="Glyco_trans_8"/>
</dbReference>
<reference evidence="1" key="1">
    <citation type="submission" date="2017-09" db="EMBL/GenBank/DDBJ databases">
        <title>Polyketide synthases of a Diaporthe helianthi virulent isolate.</title>
        <authorList>
            <person name="Baroncelli R."/>
        </authorList>
    </citation>
    <scope>NUCLEOTIDE SEQUENCE [LARGE SCALE GENOMIC DNA]</scope>
    <source>
        <strain evidence="1">7/96</strain>
    </source>
</reference>
<protein>
    <submittedName>
        <fullName evidence="1">Glycosyl transferase family protein</fullName>
    </submittedName>
</protein>
<dbReference type="OrthoDB" id="2014201at2759"/>
<dbReference type="PANTHER" id="PTHR11183">
    <property type="entry name" value="GLYCOGENIN SUBFAMILY MEMBER"/>
    <property type="match status" value="1"/>
</dbReference>
<dbReference type="Pfam" id="PF01501">
    <property type="entry name" value="Glyco_transf_8"/>
    <property type="match status" value="1"/>
</dbReference>
<dbReference type="GO" id="GO:0016757">
    <property type="term" value="F:glycosyltransferase activity"/>
    <property type="evidence" value="ECO:0007669"/>
    <property type="project" value="InterPro"/>
</dbReference>
<accession>A0A2P5HLH0</accession>
<dbReference type="SUPFAM" id="SSF53448">
    <property type="entry name" value="Nucleotide-diphospho-sugar transferases"/>
    <property type="match status" value="1"/>
</dbReference>
<dbReference type="InterPro" id="IPR029044">
    <property type="entry name" value="Nucleotide-diphossugar_trans"/>
</dbReference>
<dbReference type="STRING" id="158607.A0A2P5HLH0"/>
<sequence length="345" mass="38737">MADGKRAVDSGRGRLPFSYLDEIDPHFSEAALTIKPHAVWTSLITNTEYLSGLLTLDYSLKKHKSAYPLVALYTDTFPAEGLAALEARGIPHQKIKYLLPTKSTRDYSNDPRFYDCWSKLTPFGLTQYDRVVQLDSDMLVLQNMDELMTMALDDGAAAAAGGPDSGRVFAAGHACVCNPLRKAHYPKDWVPENCAFTSQHAHPETAQHTGADPAVSPLGYMNGGLQVVNPSNDVFRQIVDYMDSHAGDLDFADQSLLSELYRGRWVALPYIYNALKTLRWDGVHMPIWRDDSVKNVHYILTPKPWDELDADGNSTSEDETHRWWADVNKERRVDERSRGVNDDGF</sequence>
<dbReference type="EMBL" id="MAVT02001385">
    <property type="protein sequence ID" value="POS71076.1"/>
    <property type="molecule type" value="Genomic_DNA"/>
</dbReference>
<organism evidence="1 2">
    <name type="scientific">Diaporthe helianthi</name>
    <dbReference type="NCBI Taxonomy" id="158607"/>
    <lineage>
        <taxon>Eukaryota</taxon>
        <taxon>Fungi</taxon>
        <taxon>Dikarya</taxon>
        <taxon>Ascomycota</taxon>
        <taxon>Pezizomycotina</taxon>
        <taxon>Sordariomycetes</taxon>
        <taxon>Sordariomycetidae</taxon>
        <taxon>Diaporthales</taxon>
        <taxon>Diaporthaceae</taxon>
        <taxon>Diaporthe</taxon>
    </lineage>
</organism>